<evidence type="ECO:0000313" key="1">
    <source>
        <dbReference type="EMBL" id="WOD15955.1"/>
    </source>
</evidence>
<sequence length="229" mass="25502">MDTFEITNDRKLADEDVLVIRVVHMPGHTKFGTNGLAALFGVAPAVITNVVTRKTYKHLPIRQVPEGAVVRTKFAYAEAGKRARAGLEAHLAARNKRLRNLRGVETRRANTWARLSDEAAAEYRKAIGLFEASKGKRPKEIKTLLARLDVRAANGAAIFRAIKAGEAAQWAAQREQLERERAQRSVFELAEHGPTRETFTAYLNTAEGMKRQVALYWERRAAAIAAEEA</sequence>
<organism evidence="1 2">
    <name type="scientific">Paraburkholderia kirstenboschensis</name>
    <dbReference type="NCBI Taxonomy" id="1245436"/>
    <lineage>
        <taxon>Bacteria</taxon>
        <taxon>Pseudomonadati</taxon>
        <taxon>Pseudomonadota</taxon>
        <taxon>Betaproteobacteria</taxon>
        <taxon>Burkholderiales</taxon>
        <taxon>Burkholderiaceae</taxon>
        <taxon>Paraburkholderia</taxon>
    </lineage>
</organism>
<reference evidence="1 2" key="1">
    <citation type="submission" date="2023-10" db="EMBL/GenBank/DDBJ databases">
        <title>Surface-active antibiotics is a multifunctional adaptation for post-fire microbes.</title>
        <authorList>
            <person name="Liu M.D."/>
            <person name="Du Y."/>
            <person name="Koupaei S.K."/>
            <person name="Kim N.R."/>
            <person name="Zhang W."/>
            <person name="Traxler M.F."/>
        </authorList>
    </citation>
    <scope>NUCLEOTIDE SEQUENCE [LARGE SCALE GENOMIC DNA]</scope>
    <source>
        <strain evidence="1 2">F3</strain>
    </source>
</reference>
<keyword evidence="2" id="KW-1185">Reference proteome</keyword>
<evidence type="ECO:0000313" key="2">
    <source>
        <dbReference type="Proteomes" id="UP001302652"/>
    </source>
</evidence>
<accession>A0ABZ0EFF4</accession>
<proteinExistence type="predicted"/>
<dbReference type="RefSeq" id="WP_317018397.1">
    <property type="nucleotide sequence ID" value="NZ_CP136512.1"/>
</dbReference>
<name>A0ABZ0EFF4_9BURK</name>
<dbReference type="Proteomes" id="UP001302652">
    <property type="component" value="Chromosome 2"/>
</dbReference>
<protein>
    <submittedName>
        <fullName evidence="1">Uncharacterized protein</fullName>
    </submittedName>
</protein>
<dbReference type="EMBL" id="CP136512">
    <property type="protein sequence ID" value="WOD15955.1"/>
    <property type="molecule type" value="Genomic_DNA"/>
</dbReference>
<gene>
    <name evidence="1" type="ORF">RW095_22260</name>
</gene>